<accession>A0A0X3AP93</accession>
<keyword evidence="2" id="KW-0964">Secreted</keyword>
<protein>
    <submittedName>
        <fullName evidence="8">RHS repeat-associated core domain-containing protein</fullName>
    </submittedName>
</protein>
<dbReference type="PANTHER" id="PTHR32305:SF15">
    <property type="entry name" value="PROTEIN RHSA-RELATED"/>
    <property type="match status" value="1"/>
</dbReference>
<feature type="domain" description="Bacterial toxin 33" evidence="7">
    <location>
        <begin position="2085"/>
        <end position="2148"/>
    </location>
</feature>
<feature type="region of interest" description="Disordered" evidence="5">
    <location>
        <begin position="2104"/>
        <end position="2138"/>
    </location>
</feature>
<dbReference type="Pfam" id="PF15533">
    <property type="entry name" value="Ntox33"/>
    <property type="match status" value="1"/>
</dbReference>
<comment type="subcellular location">
    <subcellularLocation>
        <location evidence="1">Secreted</location>
    </subcellularLocation>
</comment>
<dbReference type="NCBIfam" id="TIGR03696">
    <property type="entry name" value="Rhs_assc_core"/>
    <property type="match status" value="1"/>
</dbReference>
<proteinExistence type="predicted"/>
<dbReference type="InterPro" id="IPR022385">
    <property type="entry name" value="Rhs_assc_core"/>
</dbReference>
<feature type="signal peptide" evidence="6">
    <location>
        <begin position="1"/>
        <end position="21"/>
    </location>
</feature>
<evidence type="ECO:0000256" key="2">
    <source>
        <dbReference type="ARBA" id="ARBA00022525"/>
    </source>
</evidence>
<dbReference type="OrthoDB" id="6225685at2"/>
<dbReference type="InterPro" id="IPR013517">
    <property type="entry name" value="FG-GAP"/>
</dbReference>
<dbReference type="GO" id="GO:0005576">
    <property type="term" value="C:extracellular region"/>
    <property type="evidence" value="ECO:0007669"/>
    <property type="project" value="UniProtKB-SubCell"/>
</dbReference>
<dbReference type="Pfam" id="PF03534">
    <property type="entry name" value="SpvB"/>
    <property type="match status" value="1"/>
</dbReference>
<evidence type="ECO:0000256" key="5">
    <source>
        <dbReference type="SAM" id="MobiDB-lite"/>
    </source>
</evidence>
<dbReference type="InterPro" id="IPR003284">
    <property type="entry name" value="Sal_SpvB"/>
</dbReference>
<evidence type="ECO:0000259" key="7">
    <source>
        <dbReference type="Pfam" id="PF15533"/>
    </source>
</evidence>
<evidence type="ECO:0000256" key="3">
    <source>
        <dbReference type="ARBA" id="ARBA00022729"/>
    </source>
</evidence>
<evidence type="ECO:0000313" key="9">
    <source>
        <dbReference type="Proteomes" id="UP000182761"/>
    </source>
</evidence>
<keyword evidence="9" id="KW-1185">Reference proteome</keyword>
<dbReference type="RefSeq" id="WP_082435405.1">
    <property type="nucleotide sequence ID" value="NZ_FCOR01000005.1"/>
</dbReference>
<feature type="region of interest" description="Disordered" evidence="5">
    <location>
        <begin position="30"/>
        <end position="72"/>
    </location>
</feature>
<dbReference type="Gene3D" id="2.40.128.340">
    <property type="match status" value="1"/>
</dbReference>
<reference evidence="8 9" key="1">
    <citation type="submission" date="2016-01" db="EMBL/GenBank/DDBJ databases">
        <authorList>
            <person name="McClelland M."/>
            <person name="Jain A."/>
            <person name="Saraogi P."/>
            <person name="Mendelson R."/>
            <person name="Westerman R."/>
            <person name="SanMiguel P."/>
            <person name="Csonka L."/>
        </authorList>
    </citation>
    <scope>NUCLEOTIDE SEQUENCE [LARGE SCALE GENOMIC DNA]</scope>
    <source>
        <strain evidence="8 9">R-53146</strain>
    </source>
</reference>
<gene>
    <name evidence="8" type="ORF">Ga0061079_105169</name>
</gene>
<dbReference type="Gene3D" id="2.180.10.10">
    <property type="entry name" value="RHS repeat-associated core"/>
    <property type="match status" value="1"/>
</dbReference>
<dbReference type="STRING" id="1586267.GCA_001418685_01056"/>
<evidence type="ECO:0000256" key="6">
    <source>
        <dbReference type="SAM" id="SignalP"/>
    </source>
</evidence>
<dbReference type="SUPFAM" id="SSF69318">
    <property type="entry name" value="Integrin alpha N-terminal domain"/>
    <property type="match status" value="1"/>
</dbReference>
<dbReference type="PANTHER" id="PTHR32305">
    <property type="match status" value="1"/>
</dbReference>
<organism evidence="8 9">
    <name type="scientific">Apibacter mensalis</name>
    <dbReference type="NCBI Taxonomy" id="1586267"/>
    <lineage>
        <taxon>Bacteria</taxon>
        <taxon>Pseudomonadati</taxon>
        <taxon>Bacteroidota</taxon>
        <taxon>Flavobacteriia</taxon>
        <taxon>Flavobacteriales</taxon>
        <taxon>Weeksellaceae</taxon>
        <taxon>Apibacter</taxon>
    </lineage>
</organism>
<sequence length="2198" mass="247824">MKFIYTLGVSVFLYMATPISAQNLLPESNNSDNHVNNTHHKINYQDKALPNSSDPVVTETYTEKDRNESYPPENGPLPHFADSQGELNVSALGSSNYTVPIALPPGIKNVAPQISLTYNSSSDNGLAGYGWNIAGISTISLVSTRIDVDGYVDGVNFNEDDRYSLDGQRLIPREGGYGKENTVYQTEIYSNLYIVSAGSISMPGIEGKRPEYFQVIFPDGTMALYGSSEDSRGVTEWLIKKWVDLQGNFIEYFYDRDQNTTYIYKIVWGKNEKKNTEYSNTIQFYYKKRERAEFAYVHGIKMVNNRVLDKVEVYAGDQLFKKYQINHQTITGNYQRVVSVQEFNGDGDPANPIVFSYTTTDNSFEEFTKDKSEALWDLKQVKMTGDFSGNGQVDVVAGGKLYKDLFQNLGKGEGNIVQINSEKLIKYPISTLTGGKMNNFQSIVTYKSKDLSYLPPSDYRNHTDNELSLMVSNFNKEQNKFEENYIRTIKYPHGGFHADECAVDSDKKFTYNNKVYYDFIEGDFNGDGISEIIVLGSADQSIKKLRDVDYGVKNDFQSSRSPNLHCITSTSKEYFSPYYVDMNPLLSDQESYHPLNQNSFLNDAVNFVIDFDGDGKSDIISFNKKDKFAKEGDFKISTLTKNKEFNVIVSGNIPQYDGEKPVLFGDFNGDGKTDFMIPEKIGSSDWYMYISTGKGFQQVYYPNLAEYLPEWKGKGQTKRRRYKTYTVSDLNKDGKTDLIISVYESYGNGWEGSRNGKAHLEYFENLGGEEKPQFSYREAGHIWSKYGYNDPITLLFADYKNNQKTGNIIFVQGNEIWKGGFNKDLRKDILLKGISESEGNIVTQIEYASLEPNEKNGGLGDIEGVYHSSLKEKYPYKEISQAPNLDIVKKLTVTAGGKKREKEYKYFGLVSHAQGLGLLGFKKVAESSWKSQEISAVNWNVTAYSPKLRGLPISNWKTRGGNLDLIMNPDKEDLLISKKDFRYLILRLSDKRWIKILQNEEEKDYLTGISTVTKYEYDEFYNIRKITVNNGEGKKITEHTYDNFPYAYDTRYYVGRLVQTRTRTSAYGEVHTTEENYSYTGNLVTKVMKKGHLTDYITEDIKYDEFGNLIEKTVSAPGVSPRTVTDEYDPSGRFVIKKTDADHLTEHFTYNNLGQVLSHTSPMNVLTETRYDSWGKVQEVKTTGISLQPLLTRTLYERTEGGGIKITTFNEDTREYSQICKDVLGHEVKTTIRGFEPGTYISKQTVYDALGRKSKESEPYFEGENPQGWNTTQYDDFSRPVQQNLFTGKTITTVYKGLSVTTDDGVKKQTLTRDANGNIRTLNDNGEIIEYTYDANGNQKTARYGDHTLISLYDGWGRRISFLDPSVSTIPYTHTYNNYGEVLKETTPDGTTVYTYSPTGKLLTKQVKGKDTDLSVNYEYSNTGLLIKEHGNYNRESYTYHYFYNTNNQLEKSEEITPHATYRNEYTYDLYGTTINEEKTTLYGNFKSSVMLAYSYNDHNGMMEKIDILKEGEKQPVWQLTQANERLQSLIVKLGNEIIIKNSIDKAGYLTQTRHLTRRTHLLTVEYDFDWKSGNLNSRYRDTYNWKEEFTYDPFERLVSWTDPEGTHSLSYETDGRITDNSEVGKYQYTTTARYQKTSIDLNTDGKNHYQTSPLQQITYNALKKPVAIRETEKLPSGKNGTSPEVQHNIKFTYNLHTTRSSATIQNNTQETQKKYYSDSQDVEIILENGLIKIITYIGGSPYSAPAAHVIQIKERNPQKPEETLYYFHRDYQGTLLAITDEIGKAIEQRLFDPWGKILKVTDRKGKTTSQNPQLIFTDRGYTGHEHFTTVGLIHMNGRMYDPILKQFLSPDNHIQDPYNAQNYNRYSYVLNNPLKYTDPSGELFTVAGTAWLGAAVIGATIGAVSYTTYALCTDSFLWGGFVKSILMGGAGGAAAYGVGSLAGVIRTGISTTTQTLTNLQVDILAAGIEGAMNGLTQGIIQGISGGDILQGISSGSISSLVSTAVSMGGTAAGVDGTKIGGTLFFGTVSGGFGAVLTNGNFWQGAATGLIVSGLNHVAHQMDGVHIAQESPNTGGDPNPNRNWRQDKLLSKGEINRLEKAIGWNHGDKGQNNRGGGKKDLYKDKDGNIYEKPKGGKGPGEWTGINIKDLYTGSLLNKIGEGILKIIDKASTRLTPFFMPTIVPIFMNNTNEYINQVN</sequence>
<evidence type="ECO:0000256" key="4">
    <source>
        <dbReference type="ARBA" id="ARBA00023026"/>
    </source>
</evidence>
<dbReference type="EMBL" id="FCOR01000005">
    <property type="protein sequence ID" value="CVK16210.1"/>
    <property type="molecule type" value="Genomic_DNA"/>
</dbReference>
<keyword evidence="3 6" id="KW-0732">Signal</keyword>
<evidence type="ECO:0000256" key="1">
    <source>
        <dbReference type="ARBA" id="ARBA00004613"/>
    </source>
</evidence>
<dbReference type="InterPro" id="IPR028994">
    <property type="entry name" value="Integrin_alpha_N"/>
</dbReference>
<feature type="chain" id="PRO_5007049769" evidence="6">
    <location>
        <begin position="22"/>
        <end position="2198"/>
    </location>
</feature>
<dbReference type="Pfam" id="PF13517">
    <property type="entry name" value="FG-GAP_3"/>
    <property type="match status" value="1"/>
</dbReference>
<name>A0A0X3AP93_9FLAO</name>
<feature type="compositionally biased region" description="Basic and acidic residues" evidence="5">
    <location>
        <begin position="2104"/>
        <end position="2134"/>
    </location>
</feature>
<dbReference type="InterPro" id="IPR050708">
    <property type="entry name" value="T6SS_VgrG/RHS"/>
</dbReference>
<dbReference type="InterPro" id="IPR029110">
    <property type="entry name" value="Ntox33"/>
</dbReference>
<evidence type="ECO:0000313" key="8">
    <source>
        <dbReference type="EMBL" id="CVK16210.1"/>
    </source>
</evidence>
<dbReference type="GO" id="GO:0005737">
    <property type="term" value="C:cytoplasm"/>
    <property type="evidence" value="ECO:0007669"/>
    <property type="project" value="InterPro"/>
</dbReference>
<keyword evidence="4" id="KW-0843">Virulence</keyword>
<dbReference type="Proteomes" id="UP000182761">
    <property type="component" value="Unassembled WGS sequence"/>
</dbReference>